<dbReference type="Proteomes" id="UP001519345">
    <property type="component" value="Unassembled WGS sequence"/>
</dbReference>
<evidence type="ECO:0000313" key="3">
    <source>
        <dbReference type="Proteomes" id="UP001519345"/>
    </source>
</evidence>
<protein>
    <submittedName>
        <fullName evidence="2">Uncharacterized membrane protein (DUF485 family)</fullName>
    </submittedName>
</protein>
<accession>A0ABS4IHY3</accession>
<dbReference type="InterPro" id="IPR007436">
    <property type="entry name" value="DUF485"/>
</dbReference>
<keyword evidence="1" id="KW-1133">Transmembrane helix</keyword>
<keyword evidence="1" id="KW-0472">Membrane</keyword>
<proteinExistence type="predicted"/>
<reference evidence="2 3" key="1">
    <citation type="submission" date="2021-03" db="EMBL/GenBank/DDBJ databases">
        <title>Genomic Encyclopedia of Type Strains, Phase IV (KMG-IV): sequencing the most valuable type-strain genomes for metagenomic binning, comparative biology and taxonomic classification.</title>
        <authorList>
            <person name="Goeker M."/>
        </authorList>
    </citation>
    <scope>NUCLEOTIDE SEQUENCE [LARGE SCALE GENOMIC DNA]</scope>
    <source>
        <strain evidence="2 3">DSM 25609</strain>
    </source>
</reference>
<dbReference type="RefSeq" id="WP_209463687.1">
    <property type="nucleotide sequence ID" value="NZ_CP110224.1"/>
</dbReference>
<organism evidence="2 3">
    <name type="scientific">Virgibacillus natechei</name>
    <dbReference type="NCBI Taxonomy" id="1216297"/>
    <lineage>
        <taxon>Bacteria</taxon>
        <taxon>Bacillati</taxon>
        <taxon>Bacillota</taxon>
        <taxon>Bacilli</taxon>
        <taxon>Bacillales</taxon>
        <taxon>Bacillaceae</taxon>
        <taxon>Virgibacillus</taxon>
    </lineage>
</organism>
<feature type="transmembrane region" description="Helical" evidence="1">
    <location>
        <begin position="15"/>
        <end position="39"/>
    </location>
</feature>
<dbReference type="PANTHER" id="PTHR38441">
    <property type="entry name" value="INTEGRAL MEMBRANE PROTEIN-RELATED"/>
    <property type="match status" value="1"/>
</dbReference>
<sequence>MENLFHQLMKKRRRLLIKLLTFLIIFYFALPLTLTFFPYQMNRAIPFVGISWGWLYAFAQIPMTWILGWIYYRNAKDFDRFIEQIKQGEQR</sequence>
<evidence type="ECO:0000313" key="2">
    <source>
        <dbReference type="EMBL" id="MBP1970562.1"/>
    </source>
</evidence>
<keyword evidence="3" id="KW-1185">Reference proteome</keyword>
<comment type="caution">
    <text evidence="2">The sequence shown here is derived from an EMBL/GenBank/DDBJ whole genome shotgun (WGS) entry which is preliminary data.</text>
</comment>
<feature type="transmembrane region" description="Helical" evidence="1">
    <location>
        <begin position="51"/>
        <end position="72"/>
    </location>
</feature>
<dbReference type="PANTHER" id="PTHR38441:SF1">
    <property type="entry name" value="MEMBRANE PROTEIN"/>
    <property type="match status" value="1"/>
</dbReference>
<dbReference type="EMBL" id="JAGGKX010000014">
    <property type="protein sequence ID" value="MBP1970562.1"/>
    <property type="molecule type" value="Genomic_DNA"/>
</dbReference>
<gene>
    <name evidence="2" type="ORF">J2Z83_002683</name>
</gene>
<keyword evidence="1" id="KW-0812">Transmembrane</keyword>
<evidence type="ECO:0000256" key="1">
    <source>
        <dbReference type="SAM" id="Phobius"/>
    </source>
</evidence>
<name>A0ABS4IHY3_9BACI</name>
<dbReference type="Pfam" id="PF04341">
    <property type="entry name" value="DUF485"/>
    <property type="match status" value="1"/>
</dbReference>